<keyword evidence="12" id="KW-1003">Cell membrane</keyword>
<feature type="binding site" description="axial binding residue" evidence="12">
    <location>
        <position position="321"/>
    </location>
    <ligand>
        <name>heme</name>
        <dbReference type="ChEBI" id="CHEBI:30413"/>
    </ligand>
    <ligandPart>
        <name>Fe</name>
        <dbReference type="ChEBI" id="CHEBI:18248"/>
    </ligandPart>
</feature>
<evidence type="ECO:0000313" key="13">
    <source>
        <dbReference type="EMBL" id="MBK8523224.1"/>
    </source>
</evidence>
<gene>
    <name evidence="12" type="primary">ctaA</name>
    <name evidence="13" type="ORF">IPL58_03310</name>
</gene>
<keyword evidence="6 12" id="KW-0560">Oxidoreductase</keyword>
<proteinExistence type="inferred from homology"/>
<evidence type="ECO:0000256" key="10">
    <source>
        <dbReference type="ARBA" id="ARBA00044501"/>
    </source>
</evidence>
<dbReference type="GO" id="GO:0006784">
    <property type="term" value="P:heme A biosynthetic process"/>
    <property type="evidence" value="ECO:0007669"/>
    <property type="project" value="UniProtKB-UniRule"/>
</dbReference>
<comment type="similarity">
    <text evidence="12">Belongs to the COX15/CtaA family. Type 2 subfamily.</text>
</comment>
<feature type="transmembrane region" description="Helical" evidence="12">
    <location>
        <begin position="157"/>
        <end position="179"/>
    </location>
</feature>
<evidence type="ECO:0000256" key="4">
    <source>
        <dbReference type="ARBA" id="ARBA00022723"/>
    </source>
</evidence>
<evidence type="ECO:0000313" key="14">
    <source>
        <dbReference type="Proteomes" id="UP000886689"/>
    </source>
</evidence>
<keyword evidence="3 12" id="KW-0812">Transmembrane</keyword>
<comment type="subunit">
    <text evidence="12">Interacts with CtaB.</text>
</comment>
<dbReference type="EMBL" id="JADJUC010000002">
    <property type="protein sequence ID" value="MBK8523224.1"/>
    <property type="molecule type" value="Genomic_DNA"/>
</dbReference>
<sequence>MNHSARRQIAIWLFICSAMVFAILVVGGVTRLTHSGLSIVEWQPIVGVVPPLNEKEWNETFDKYKKTPEYQQVNHNMTVDEFKGIFYWEYWHRVLGRLIGVAFFLPFLYFWARKKIEPGLTPKLLGIFALGGLQGAMGWYMVKSGLVDDPRVSQYRLTAHLSLAFLIFISMMWVALGLVAARARETTDGTLKQLQRTGFWLALLAFYMVMTGGLVAGIRAGKAYNTFPLMNGNFIPPEIFMIDPWYLNFFNNMATVQFDHRLGAWLLAFIVPWFWAKLRSGPVSARARWVSTLLLLVLAVQIALGIATLLLAVPVALGAAHQGGAMVVFAVLLWLNHELRVAPASTGTAR</sequence>
<comment type="subcellular location">
    <subcellularLocation>
        <location evidence="12">Cell membrane</location>
        <topology evidence="12">Multi-pass membrane protein</topology>
    </subcellularLocation>
    <subcellularLocation>
        <location evidence="2">Membrane</location>
        <topology evidence="2">Multi-pass membrane protein</topology>
    </subcellularLocation>
</comment>
<feature type="transmembrane region" description="Helical" evidence="12">
    <location>
        <begin position="94"/>
        <end position="112"/>
    </location>
</feature>
<dbReference type="GO" id="GO:0016653">
    <property type="term" value="F:oxidoreductase activity, acting on NAD(P)H, heme protein as acceptor"/>
    <property type="evidence" value="ECO:0007669"/>
    <property type="project" value="TreeGrafter"/>
</dbReference>
<evidence type="ECO:0000256" key="2">
    <source>
        <dbReference type="ARBA" id="ARBA00004141"/>
    </source>
</evidence>
<dbReference type="AlphaFoldDB" id="A0A9D7K0Q4"/>
<dbReference type="EC" id="1.17.99.9" evidence="12"/>
<keyword evidence="4 12" id="KW-0479">Metal-binding</keyword>
<feature type="transmembrane region" description="Helical" evidence="12">
    <location>
        <begin position="290"/>
        <end position="313"/>
    </location>
</feature>
<dbReference type="InterPro" id="IPR003780">
    <property type="entry name" value="COX15/CtaA_fam"/>
</dbReference>
<accession>A0A9D7K0Q4</accession>
<reference evidence="13" key="1">
    <citation type="submission" date="2020-10" db="EMBL/GenBank/DDBJ databases">
        <title>Connecting structure to function with the recovery of over 1000 high-quality activated sludge metagenome-assembled genomes encoding full-length rRNA genes using long-read sequencing.</title>
        <authorList>
            <person name="Singleton C.M."/>
            <person name="Petriglieri F."/>
            <person name="Kristensen J.M."/>
            <person name="Kirkegaard R.H."/>
            <person name="Michaelsen T.Y."/>
            <person name="Andersen M.H."/>
            <person name="Karst S.M."/>
            <person name="Dueholm M.S."/>
            <person name="Nielsen P.H."/>
            <person name="Albertsen M."/>
        </authorList>
    </citation>
    <scope>NUCLEOTIDE SEQUENCE</scope>
    <source>
        <strain evidence="13">Hirt_18-Q3-R61-65_BATAC.395</strain>
    </source>
</reference>
<feature type="transmembrane region" description="Helical" evidence="12">
    <location>
        <begin position="319"/>
        <end position="335"/>
    </location>
</feature>
<comment type="caution">
    <text evidence="13">The sequence shown here is derived from an EMBL/GenBank/DDBJ whole genome shotgun (WGS) entry which is preliminary data.</text>
</comment>
<name>A0A9D7K0Q4_9PROT</name>
<feature type="transmembrane region" description="Helical" evidence="12">
    <location>
        <begin position="124"/>
        <end position="142"/>
    </location>
</feature>
<dbReference type="GO" id="GO:0120547">
    <property type="term" value="F:heme A synthase activity"/>
    <property type="evidence" value="ECO:0007669"/>
    <property type="project" value="UniProtKB-EC"/>
</dbReference>
<keyword evidence="9 12" id="KW-0472">Membrane</keyword>
<evidence type="ECO:0000256" key="9">
    <source>
        <dbReference type="ARBA" id="ARBA00023136"/>
    </source>
</evidence>
<evidence type="ECO:0000256" key="7">
    <source>
        <dbReference type="ARBA" id="ARBA00023004"/>
    </source>
</evidence>
<protein>
    <recommendedName>
        <fullName evidence="12">Heme A synthase</fullName>
        <shortName evidence="12">HAS</shortName>
        <ecNumber evidence="12">1.17.99.9</ecNumber>
    </recommendedName>
    <alternativeName>
        <fullName evidence="12">Cytochrome aa3-controlling protein</fullName>
    </alternativeName>
</protein>
<evidence type="ECO:0000256" key="11">
    <source>
        <dbReference type="ARBA" id="ARBA00048044"/>
    </source>
</evidence>
<evidence type="ECO:0000256" key="1">
    <source>
        <dbReference type="ARBA" id="ARBA00001970"/>
    </source>
</evidence>
<evidence type="ECO:0000256" key="6">
    <source>
        <dbReference type="ARBA" id="ARBA00023002"/>
    </source>
</evidence>
<comment type="cofactor">
    <cofactor evidence="1 12">
        <name>heme b</name>
        <dbReference type="ChEBI" id="CHEBI:60344"/>
    </cofactor>
</comment>
<evidence type="ECO:0000256" key="5">
    <source>
        <dbReference type="ARBA" id="ARBA00022989"/>
    </source>
</evidence>
<dbReference type="Pfam" id="PF02628">
    <property type="entry name" value="COX15-CtaA"/>
    <property type="match status" value="1"/>
</dbReference>
<feature type="transmembrane region" description="Helical" evidence="12">
    <location>
        <begin position="262"/>
        <end position="278"/>
    </location>
</feature>
<dbReference type="PANTHER" id="PTHR23289">
    <property type="entry name" value="CYTOCHROME C OXIDASE ASSEMBLY PROTEIN COX15"/>
    <property type="match status" value="1"/>
</dbReference>
<organism evidence="13 14">
    <name type="scientific">Candidatus Proximibacter danicus</name>
    <dbReference type="NCBI Taxonomy" id="2954365"/>
    <lineage>
        <taxon>Bacteria</taxon>
        <taxon>Pseudomonadati</taxon>
        <taxon>Pseudomonadota</taxon>
        <taxon>Betaproteobacteria</taxon>
        <taxon>Candidatus Proximibacter</taxon>
    </lineage>
</organism>
<keyword evidence="7 12" id="KW-0408">Iron</keyword>
<evidence type="ECO:0000256" key="12">
    <source>
        <dbReference type="HAMAP-Rule" id="MF_01665"/>
    </source>
</evidence>
<comment type="function">
    <text evidence="12">Catalyzes the conversion of heme O to heme A by two successive hydroxylations of the methyl group at C8. The first hydroxylation forms heme I, the second hydroxylation results in an unstable dihydroxymethyl group, which spontaneously dehydrates, resulting in the formyl group of heme A.</text>
</comment>
<evidence type="ECO:0000256" key="3">
    <source>
        <dbReference type="ARBA" id="ARBA00022692"/>
    </source>
</evidence>
<dbReference type="GO" id="GO:0046872">
    <property type="term" value="F:metal ion binding"/>
    <property type="evidence" value="ECO:0007669"/>
    <property type="project" value="UniProtKB-KW"/>
</dbReference>
<comment type="pathway">
    <text evidence="10 12">Porphyrin-containing compound metabolism; heme A biosynthesis; heme A from heme O: step 1/1.</text>
</comment>
<dbReference type="GO" id="GO:0005886">
    <property type="term" value="C:plasma membrane"/>
    <property type="evidence" value="ECO:0007669"/>
    <property type="project" value="UniProtKB-SubCell"/>
</dbReference>
<keyword evidence="8 12" id="KW-0350">Heme biosynthesis</keyword>
<evidence type="ECO:0000256" key="8">
    <source>
        <dbReference type="ARBA" id="ARBA00023133"/>
    </source>
</evidence>
<keyword evidence="5 12" id="KW-1133">Transmembrane helix</keyword>
<feature type="transmembrane region" description="Helical" evidence="12">
    <location>
        <begin position="199"/>
        <end position="220"/>
    </location>
</feature>
<dbReference type="PANTHER" id="PTHR23289:SF2">
    <property type="entry name" value="CYTOCHROME C OXIDASE ASSEMBLY PROTEIN COX15 HOMOLOG"/>
    <property type="match status" value="1"/>
</dbReference>
<dbReference type="Proteomes" id="UP000886689">
    <property type="component" value="Unassembled WGS sequence"/>
</dbReference>
<feature type="transmembrane region" description="Helical" evidence="12">
    <location>
        <begin position="9"/>
        <end position="29"/>
    </location>
</feature>
<dbReference type="HAMAP" id="MF_01665">
    <property type="entry name" value="HemeA_synth_type2"/>
    <property type="match status" value="1"/>
</dbReference>
<comment type="catalytic activity">
    <reaction evidence="11">
        <text>Fe(II)-heme o + 2 A + H2O = Fe(II)-heme a + 2 AH2</text>
        <dbReference type="Rhea" id="RHEA:63388"/>
        <dbReference type="ChEBI" id="CHEBI:13193"/>
        <dbReference type="ChEBI" id="CHEBI:15377"/>
        <dbReference type="ChEBI" id="CHEBI:17499"/>
        <dbReference type="ChEBI" id="CHEBI:60530"/>
        <dbReference type="ChEBI" id="CHEBI:61715"/>
        <dbReference type="EC" id="1.17.99.9"/>
    </reaction>
    <physiologicalReaction direction="left-to-right" evidence="11">
        <dbReference type="Rhea" id="RHEA:63389"/>
    </physiologicalReaction>
</comment>
<dbReference type="InterPro" id="IPR023754">
    <property type="entry name" value="HemeA_Synthase_type2"/>
</dbReference>
<feature type="binding site" description="axial binding residue" evidence="12">
    <location>
        <position position="260"/>
    </location>
    <ligand>
        <name>heme</name>
        <dbReference type="ChEBI" id="CHEBI:30413"/>
    </ligand>
    <ligandPart>
        <name>Fe</name>
        <dbReference type="ChEBI" id="CHEBI:18248"/>
    </ligandPart>
</feature>